<keyword evidence="3" id="KW-1185">Reference proteome</keyword>
<evidence type="ECO:0000256" key="1">
    <source>
        <dbReference type="SAM" id="Phobius"/>
    </source>
</evidence>
<evidence type="ECO:0000313" key="2">
    <source>
        <dbReference type="EMBL" id="KRY86760.1"/>
    </source>
</evidence>
<reference evidence="2 3" key="1">
    <citation type="submission" date="2015-01" db="EMBL/GenBank/DDBJ databases">
        <title>Evolution of Trichinella species and genotypes.</title>
        <authorList>
            <person name="Korhonen P.K."/>
            <person name="Edoardo P."/>
            <person name="Giuseppe L.R."/>
            <person name="Gasser R.B."/>
        </authorList>
    </citation>
    <scope>NUCLEOTIDE SEQUENCE [LARGE SCALE GENOMIC DNA]</scope>
    <source>
        <strain evidence="2">ISS470</strain>
    </source>
</reference>
<dbReference type="EMBL" id="JYDT01000066">
    <property type="protein sequence ID" value="KRY86760.1"/>
    <property type="molecule type" value="Genomic_DNA"/>
</dbReference>
<keyword evidence="1" id="KW-0472">Membrane</keyword>
<name>A0A0V1FL39_TRIPS</name>
<organism evidence="2 3">
    <name type="scientific">Trichinella pseudospiralis</name>
    <name type="common">Parasitic roundworm</name>
    <dbReference type="NCBI Taxonomy" id="6337"/>
    <lineage>
        <taxon>Eukaryota</taxon>
        <taxon>Metazoa</taxon>
        <taxon>Ecdysozoa</taxon>
        <taxon>Nematoda</taxon>
        <taxon>Enoplea</taxon>
        <taxon>Dorylaimia</taxon>
        <taxon>Trichinellida</taxon>
        <taxon>Trichinellidae</taxon>
        <taxon>Trichinella</taxon>
    </lineage>
</organism>
<comment type="caution">
    <text evidence="2">The sequence shown here is derived from an EMBL/GenBank/DDBJ whole genome shotgun (WGS) entry which is preliminary data.</text>
</comment>
<dbReference type="AlphaFoldDB" id="A0A0V1FL39"/>
<gene>
    <name evidence="2" type="ORF">T4D_5699</name>
</gene>
<proteinExistence type="predicted"/>
<keyword evidence="1" id="KW-1133">Transmembrane helix</keyword>
<dbReference type="OrthoDB" id="10395939at2759"/>
<protein>
    <submittedName>
        <fullName evidence="2">Uncharacterized protein</fullName>
    </submittedName>
</protein>
<accession>A0A0V1FL39</accession>
<evidence type="ECO:0000313" key="3">
    <source>
        <dbReference type="Proteomes" id="UP000054995"/>
    </source>
</evidence>
<sequence>MSLFYDLLVYKYCFMILMKMTCYLAIHVLKAHLSCTIQHCDMRNCMNFVYATMPKLKQPSLQKQAIQVELIVI</sequence>
<feature type="transmembrane region" description="Helical" evidence="1">
    <location>
        <begin position="12"/>
        <end position="33"/>
    </location>
</feature>
<dbReference type="Proteomes" id="UP000054995">
    <property type="component" value="Unassembled WGS sequence"/>
</dbReference>
<keyword evidence="1" id="KW-0812">Transmembrane</keyword>